<gene>
    <name evidence="1" type="ORF">Pmgp_01370</name>
</gene>
<sequence>MLEKDRHVLEGTFLSDPKNFRRVLLSIADGVYMTFIR</sequence>
<protein>
    <submittedName>
        <fullName evidence="1">Uncharacterized protein</fullName>
    </submittedName>
</protein>
<accession>A0A4Y7RSZ4</accession>
<evidence type="ECO:0000313" key="2">
    <source>
        <dbReference type="Proteomes" id="UP000297597"/>
    </source>
</evidence>
<proteinExistence type="predicted"/>
<keyword evidence="2" id="KW-1185">Reference proteome</keyword>
<dbReference type="Proteomes" id="UP000297597">
    <property type="component" value="Unassembled WGS sequence"/>
</dbReference>
<dbReference type="AlphaFoldDB" id="A0A4Y7RSZ4"/>
<organism evidence="1 2">
    <name type="scientific">Pelotomaculum propionicicum</name>
    <dbReference type="NCBI Taxonomy" id="258475"/>
    <lineage>
        <taxon>Bacteria</taxon>
        <taxon>Bacillati</taxon>
        <taxon>Bacillota</taxon>
        <taxon>Clostridia</taxon>
        <taxon>Eubacteriales</taxon>
        <taxon>Desulfotomaculaceae</taxon>
        <taxon>Pelotomaculum</taxon>
    </lineage>
</organism>
<evidence type="ECO:0000313" key="1">
    <source>
        <dbReference type="EMBL" id="TEB11792.1"/>
    </source>
</evidence>
<dbReference type="EMBL" id="QFFZ01000011">
    <property type="protein sequence ID" value="TEB11792.1"/>
    <property type="molecule type" value="Genomic_DNA"/>
</dbReference>
<comment type="caution">
    <text evidence="1">The sequence shown here is derived from an EMBL/GenBank/DDBJ whole genome shotgun (WGS) entry which is preliminary data.</text>
</comment>
<reference evidence="1 2" key="1">
    <citation type="journal article" date="2018" name="Environ. Microbiol.">
        <title>Novel energy conservation strategies and behaviour of Pelotomaculum schinkii driving syntrophic propionate catabolism.</title>
        <authorList>
            <person name="Hidalgo-Ahumada C.A.P."/>
            <person name="Nobu M.K."/>
            <person name="Narihiro T."/>
            <person name="Tamaki H."/>
            <person name="Liu W.T."/>
            <person name="Kamagata Y."/>
            <person name="Stams A.J.M."/>
            <person name="Imachi H."/>
            <person name="Sousa D.Z."/>
        </authorList>
    </citation>
    <scope>NUCLEOTIDE SEQUENCE [LARGE SCALE GENOMIC DNA]</scope>
    <source>
        <strain evidence="1 2">MGP</strain>
    </source>
</reference>
<name>A0A4Y7RSZ4_9FIRM</name>